<dbReference type="SUPFAM" id="SSF101908">
    <property type="entry name" value="Putative isomerase YbhE"/>
    <property type="match status" value="1"/>
</dbReference>
<evidence type="ECO:0000256" key="1">
    <source>
        <dbReference type="ARBA" id="ARBA00015683"/>
    </source>
</evidence>
<name>A0A9Q1I8J0_CONCO</name>
<evidence type="ECO:0000256" key="3">
    <source>
        <dbReference type="ARBA" id="ARBA00022737"/>
    </source>
</evidence>
<dbReference type="AlphaFoldDB" id="A0A9Q1I8J0"/>
<keyword evidence="7" id="KW-1185">Reference proteome</keyword>
<dbReference type="Pfam" id="PF15390">
    <property type="entry name" value="WDCP"/>
    <property type="match status" value="1"/>
</dbReference>
<evidence type="ECO:0000313" key="7">
    <source>
        <dbReference type="Proteomes" id="UP001152803"/>
    </source>
</evidence>
<reference evidence="6" key="1">
    <citation type="journal article" date="2023" name="Science">
        <title>Genome structures resolve the early diversification of teleost fishes.</title>
        <authorList>
            <person name="Parey E."/>
            <person name="Louis A."/>
            <person name="Montfort J."/>
            <person name="Bouchez O."/>
            <person name="Roques C."/>
            <person name="Iampietro C."/>
            <person name="Lluch J."/>
            <person name="Castinel A."/>
            <person name="Donnadieu C."/>
            <person name="Desvignes T."/>
            <person name="Floi Bucao C."/>
            <person name="Jouanno E."/>
            <person name="Wen M."/>
            <person name="Mejri S."/>
            <person name="Dirks R."/>
            <person name="Jansen H."/>
            <person name="Henkel C."/>
            <person name="Chen W.J."/>
            <person name="Zahm M."/>
            <person name="Cabau C."/>
            <person name="Klopp C."/>
            <person name="Thompson A.W."/>
            <person name="Robinson-Rechavi M."/>
            <person name="Braasch I."/>
            <person name="Lecointre G."/>
            <person name="Bobe J."/>
            <person name="Postlethwait J.H."/>
            <person name="Berthelot C."/>
            <person name="Roest Crollius H."/>
            <person name="Guiguen Y."/>
        </authorList>
    </citation>
    <scope>NUCLEOTIDE SEQUENCE</scope>
    <source>
        <strain evidence="6">Concon-B</strain>
    </source>
</reference>
<feature type="compositionally biased region" description="Basic and acidic residues" evidence="5">
    <location>
        <begin position="696"/>
        <end position="706"/>
    </location>
</feature>
<protein>
    <recommendedName>
        <fullName evidence="1">WD repeat and coiled-coil-containing protein</fullName>
    </recommendedName>
</protein>
<organism evidence="6 7">
    <name type="scientific">Conger conger</name>
    <name type="common">Conger eel</name>
    <name type="synonym">Muraena conger</name>
    <dbReference type="NCBI Taxonomy" id="82655"/>
    <lineage>
        <taxon>Eukaryota</taxon>
        <taxon>Metazoa</taxon>
        <taxon>Chordata</taxon>
        <taxon>Craniata</taxon>
        <taxon>Vertebrata</taxon>
        <taxon>Euteleostomi</taxon>
        <taxon>Actinopterygii</taxon>
        <taxon>Neopterygii</taxon>
        <taxon>Teleostei</taxon>
        <taxon>Anguilliformes</taxon>
        <taxon>Congridae</taxon>
        <taxon>Conger</taxon>
    </lineage>
</organism>
<feature type="compositionally biased region" description="Basic and acidic residues" evidence="5">
    <location>
        <begin position="487"/>
        <end position="500"/>
    </location>
</feature>
<evidence type="ECO:0000256" key="5">
    <source>
        <dbReference type="SAM" id="MobiDB-lite"/>
    </source>
</evidence>
<keyword evidence="3" id="KW-0677">Repeat</keyword>
<feature type="region of interest" description="Disordered" evidence="5">
    <location>
        <begin position="694"/>
        <end position="720"/>
    </location>
</feature>
<comment type="caution">
    <text evidence="6">The sequence shown here is derived from an EMBL/GenBank/DDBJ whole genome shotgun (WGS) entry which is preliminary data.</text>
</comment>
<dbReference type="PANTHER" id="PTHR14897:SF5">
    <property type="entry name" value="WD REPEAT AND COILED-COIL-CONTAINING PROTEIN"/>
    <property type="match status" value="1"/>
</dbReference>
<evidence type="ECO:0000256" key="2">
    <source>
        <dbReference type="ARBA" id="ARBA00022574"/>
    </source>
</evidence>
<evidence type="ECO:0000256" key="4">
    <source>
        <dbReference type="ARBA" id="ARBA00023054"/>
    </source>
</evidence>
<feature type="compositionally biased region" description="Polar residues" evidence="5">
    <location>
        <begin position="501"/>
        <end position="512"/>
    </location>
</feature>
<feature type="compositionally biased region" description="Basic and acidic residues" evidence="5">
    <location>
        <begin position="461"/>
        <end position="472"/>
    </location>
</feature>
<keyword evidence="2" id="KW-0853">WD repeat</keyword>
<dbReference type="Proteomes" id="UP001152803">
    <property type="component" value="Unassembled WGS sequence"/>
</dbReference>
<dbReference type="EMBL" id="JAFJMO010000001">
    <property type="protein sequence ID" value="KAJ8288734.1"/>
    <property type="molecule type" value="Genomic_DNA"/>
</dbReference>
<sequence length="720" mass="79901">MDLGKAKLPRTGLNTLHQAIHPVHGIAWTDGKQVCLTSLYFANGDLQFGDTNVIGQFEHVLGLYWGPLCCSGSPALLAVEHKKHVTVWQLQLSSLEQSKLLCTQTCETSEPFPLLSQGCIWHPRSDILAVLTKRDASVLFSVRVDNRRVRADIRGNDPIHCACWTRDGTRLVLAIGTTLHSYIWNDIQRTLTACTYCPLFDVGGYICAIDSTEQAQVAVATELPLDRTNVGGVCNVPSDSEPLRSQLPVSLLEGEWSPDPRRRSFDSERLFAFGSVSTPPYGSDDMVHILAKHRRSDPSPLLHLKSRDHSGSSQESSHLVLVTYERKVTTVRKVIIPGILVPDILAFDASGRIVAVASNSCNMVLVYGIMAAAVPNMQQIQLQKNERPKGVCFLNDRSLLLMVGKQKSGDPAFLPSSNNTEKYVIRLVTKELIYNEGVGPLATKCSESDMNSYRIRRNFSREESPGIKDHAPLEASVIQSPRIRRKSSAEIKNGDSERSSSHNSQRGTSTSPIAVENFDMDHIKRMASLAAAGQVGKDPSSAGPPRLEVLDRMHSDATQPRDSCLPKERALDELSQKIEKLFTRFTELQQCLSEITDFTRNGRKFTRNYPLPQDPPFVNITCQKQLSENVFTDERRSVLLCENKLHLGVVRDLFNLSVVEMMHGPLWIILVEDAEGFVPLNFIPDSELTVRNGKRKMADSFPREAEVPSPAGPDSQSADT</sequence>
<dbReference type="InterPro" id="IPR028041">
    <property type="entry name" value="WDCP"/>
</dbReference>
<dbReference type="GO" id="GO:0019900">
    <property type="term" value="F:kinase binding"/>
    <property type="evidence" value="ECO:0007669"/>
    <property type="project" value="TreeGrafter"/>
</dbReference>
<keyword evidence="4" id="KW-0175">Coiled coil</keyword>
<dbReference type="OrthoDB" id="6409262at2759"/>
<evidence type="ECO:0000313" key="6">
    <source>
        <dbReference type="EMBL" id="KAJ8288734.1"/>
    </source>
</evidence>
<dbReference type="PANTHER" id="PTHR14897">
    <property type="entry name" value="WD REPEAT AND COILED-COIL-CONTAINING PROTEIN"/>
    <property type="match status" value="1"/>
</dbReference>
<accession>A0A9Q1I8J0</accession>
<gene>
    <name evidence="6" type="ORF">COCON_G00013930</name>
</gene>
<feature type="region of interest" description="Disordered" evidence="5">
    <location>
        <begin position="461"/>
        <end position="513"/>
    </location>
</feature>
<proteinExistence type="predicted"/>